<keyword evidence="11" id="KW-0472">Membrane</keyword>
<reference evidence="18" key="1">
    <citation type="submission" date="2022-07" db="EMBL/GenBank/DDBJ databases">
        <authorList>
            <person name="Trinca V."/>
            <person name="Uliana J.V.C."/>
            <person name="Torres T.T."/>
            <person name="Ward R.J."/>
            <person name="Monesi N."/>
        </authorList>
    </citation>
    <scope>NUCLEOTIDE SEQUENCE</scope>
    <source>
        <strain evidence="18">HSMRA1968</strain>
        <tissue evidence="18">Whole embryos</tissue>
    </source>
</reference>
<keyword evidence="7 16" id="KW-0663">Pyridoxal phosphate</keyword>
<evidence type="ECO:0000256" key="5">
    <source>
        <dbReference type="ARBA" id="ARBA00022692"/>
    </source>
</evidence>
<dbReference type="GO" id="GO:0030149">
    <property type="term" value="P:sphingolipid catabolic process"/>
    <property type="evidence" value="ECO:0007669"/>
    <property type="project" value="TreeGrafter"/>
</dbReference>
<dbReference type="InterPro" id="IPR002129">
    <property type="entry name" value="PyrdxlP-dep_de-COase"/>
</dbReference>
<evidence type="ECO:0000256" key="17">
    <source>
        <dbReference type="RuleBase" id="RU000382"/>
    </source>
</evidence>
<dbReference type="EMBL" id="WJQU01000003">
    <property type="protein sequence ID" value="KAJ6639494.1"/>
    <property type="molecule type" value="Genomic_DNA"/>
</dbReference>
<evidence type="ECO:0000256" key="2">
    <source>
        <dbReference type="ARBA" id="ARBA00004389"/>
    </source>
</evidence>
<dbReference type="InterPro" id="IPR050477">
    <property type="entry name" value="GrpII_AminoAcid_Decarb"/>
</dbReference>
<comment type="subcellular location">
    <subcellularLocation>
        <location evidence="2">Endoplasmic reticulum membrane</location>
        <topology evidence="2">Single-pass membrane protein</topology>
    </subcellularLocation>
</comment>
<dbReference type="InterPro" id="IPR015422">
    <property type="entry name" value="PyrdxlP-dep_Trfase_small"/>
</dbReference>
<comment type="cofactor">
    <cofactor evidence="1 16 17">
        <name>pyridoxal 5'-phosphate</name>
        <dbReference type="ChEBI" id="CHEBI:597326"/>
    </cofactor>
</comment>
<dbReference type="GO" id="GO:0030170">
    <property type="term" value="F:pyridoxal phosphate binding"/>
    <property type="evidence" value="ECO:0007669"/>
    <property type="project" value="InterPro"/>
</dbReference>
<evidence type="ECO:0000256" key="9">
    <source>
        <dbReference type="ARBA" id="ARBA00022989"/>
    </source>
</evidence>
<comment type="similarity">
    <text evidence="13">Belongs to the group II decarboxylase family. Sphingosine-1-phosphate lyase subfamily.</text>
</comment>
<evidence type="ECO:0000256" key="1">
    <source>
        <dbReference type="ARBA" id="ARBA00001933"/>
    </source>
</evidence>
<gene>
    <name evidence="18" type="primary">Sply</name>
    <name evidence="18" type="ORF">Bhyg_12240</name>
</gene>
<dbReference type="Gene3D" id="3.90.1150.10">
    <property type="entry name" value="Aspartate Aminotransferase, domain 1"/>
    <property type="match status" value="1"/>
</dbReference>
<organism evidence="18 19">
    <name type="scientific">Pseudolycoriella hygida</name>
    <dbReference type="NCBI Taxonomy" id="35572"/>
    <lineage>
        <taxon>Eukaryota</taxon>
        <taxon>Metazoa</taxon>
        <taxon>Ecdysozoa</taxon>
        <taxon>Arthropoda</taxon>
        <taxon>Hexapoda</taxon>
        <taxon>Insecta</taxon>
        <taxon>Pterygota</taxon>
        <taxon>Neoptera</taxon>
        <taxon>Endopterygota</taxon>
        <taxon>Diptera</taxon>
        <taxon>Nematocera</taxon>
        <taxon>Sciaroidea</taxon>
        <taxon>Sciaridae</taxon>
        <taxon>Pseudolycoriella</taxon>
    </lineage>
</organism>
<dbReference type="GO" id="GO:0005789">
    <property type="term" value="C:endoplasmic reticulum membrane"/>
    <property type="evidence" value="ECO:0007669"/>
    <property type="project" value="UniProtKB-SubCell"/>
</dbReference>
<keyword evidence="8" id="KW-0746">Sphingolipid metabolism</keyword>
<comment type="pathway">
    <text evidence="3">Lipid metabolism; sphingolipid metabolism.</text>
</comment>
<keyword evidence="19" id="KW-1185">Reference proteome</keyword>
<keyword evidence="6" id="KW-0256">Endoplasmic reticulum</keyword>
<feature type="non-terminal residue" evidence="18">
    <location>
        <position position="548"/>
    </location>
</feature>
<evidence type="ECO:0000256" key="4">
    <source>
        <dbReference type="ARBA" id="ARBA00004991"/>
    </source>
</evidence>
<evidence type="ECO:0000256" key="11">
    <source>
        <dbReference type="ARBA" id="ARBA00023136"/>
    </source>
</evidence>
<evidence type="ECO:0000256" key="14">
    <source>
        <dbReference type="ARBA" id="ARBA00038965"/>
    </source>
</evidence>
<dbReference type="OrthoDB" id="10254570at2759"/>
<dbReference type="FunFam" id="3.40.640.10:FF:000020">
    <property type="entry name" value="sphingosine-1-phosphate lyase 1"/>
    <property type="match status" value="1"/>
</dbReference>
<dbReference type="AlphaFoldDB" id="A0A9Q0MXX2"/>
<evidence type="ECO:0000256" key="13">
    <source>
        <dbReference type="ARBA" id="ARBA00038302"/>
    </source>
</evidence>
<keyword evidence="9" id="KW-1133">Transmembrane helix</keyword>
<dbReference type="Proteomes" id="UP001151699">
    <property type="component" value="Chromosome X"/>
</dbReference>
<keyword evidence="5" id="KW-0812">Transmembrane</keyword>
<dbReference type="InterPro" id="IPR015421">
    <property type="entry name" value="PyrdxlP-dep_Trfase_major"/>
</dbReference>
<dbReference type="Gene3D" id="3.40.640.10">
    <property type="entry name" value="Type I PLP-dependent aspartate aminotransferase-like (Major domain)"/>
    <property type="match status" value="1"/>
</dbReference>
<dbReference type="InterPro" id="IPR015424">
    <property type="entry name" value="PyrdxlP-dep_Trfase"/>
</dbReference>
<keyword evidence="10" id="KW-0443">Lipid metabolism</keyword>
<comment type="caution">
    <text evidence="18">The sequence shown here is derived from an EMBL/GenBank/DDBJ whole genome shotgun (WGS) entry which is preliminary data.</text>
</comment>
<dbReference type="Gene3D" id="6.10.140.2150">
    <property type="match status" value="1"/>
</dbReference>
<evidence type="ECO:0000256" key="16">
    <source>
        <dbReference type="PIRSR" id="PIRSR602129-50"/>
    </source>
</evidence>
<sequence>MEKSVKDAFGPLTRGINSIFKNREPWQIVAITTTSVLTTVCLWNFLNQDESVWARSKKRLFKLARIIPSIRNRIDAELAKTEENFKKEILKSTKGLDYLLKLPYDGMKANDILNMLDNHLALGSYNWKGGKVSGAVYNFDDDVIDLLTKVYAKTMLTNPLHADLFPGICKMEAEVIRMTATLFNGGPETCGTMTTGGTESILMACKAYRDYARDIRDITKPNMVIATTAHSAFDKAAKYLNIYVRTVPVNPETTQVDLKLMEKAINKNTVMLVGSVPNFPYGTVDNIEAIAALGLKYNIPVHVDACLGGFVIVFMKRAGYLLRPFDFSVKGVTSISADPHKYGYTPKGASIILYSDKKYRHHQFTVTTDWPGGVYGSPTVNGSRAGANIATCWATMIHYGEDGYTETTKSVIDTARYIEKGLRSIKGIFVYGTPATSVIALGSKVFDIYRLSDSLCNLGWNLNALQFPSGIHICVTLMHTRNGLADKFLYDVKETVVELMKNPTELVEGKMAIYGVAQTISDRSIVGEFTLRYLDSTYYTPLPSIKEK</sequence>
<keyword evidence="12 17" id="KW-0456">Lyase</keyword>
<evidence type="ECO:0000313" key="18">
    <source>
        <dbReference type="EMBL" id="KAJ6639494.1"/>
    </source>
</evidence>
<name>A0A9Q0MXX2_9DIPT</name>
<protein>
    <recommendedName>
        <fullName evidence="14">sphinganine-1-phosphate aldolase</fullName>
        <ecNumber evidence="14">4.1.2.27</ecNumber>
    </recommendedName>
    <alternativeName>
        <fullName evidence="15">Sphingosine-1-phosphate aldolase</fullName>
    </alternativeName>
</protein>
<feature type="modified residue" description="N6-(pyridoxal phosphate)lysine" evidence="16">
    <location>
        <position position="341"/>
    </location>
</feature>
<evidence type="ECO:0000256" key="15">
    <source>
        <dbReference type="ARBA" id="ARBA00042568"/>
    </source>
</evidence>
<evidence type="ECO:0000256" key="10">
    <source>
        <dbReference type="ARBA" id="ARBA00023098"/>
    </source>
</evidence>
<evidence type="ECO:0000256" key="7">
    <source>
        <dbReference type="ARBA" id="ARBA00022898"/>
    </source>
</evidence>
<dbReference type="PANTHER" id="PTHR42735">
    <property type="match status" value="1"/>
</dbReference>
<comment type="pathway">
    <text evidence="4">Sphingolipid metabolism.</text>
</comment>
<evidence type="ECO:0000256" key="3">
    <source>
        <dbReference type="ARBA" id="ARBA00004760"/>
    </source>
</evidence>
<dbReference type="EC" id="4.1.2.27" evidence="14"/>
<proteinExistence type="inferred from homology"/>
<evidence type="ECO:0000313" key="19">
    <source>
        <dbReference type="Proteomes" id="UP001151699"/>
    </source>
</evidence>
<dbReference type="GO" id="GO:0019752">
    <property type="term" value="P:carboxylic acid metabolic process"/>
    <property type="evidence" value="ECO:0007669"/>
    <property type="project" value="InterPro"/>
</dbReference>
<accession>A0A9Q0MXX2</accession>
<dbReference type="FunFam" id="6.10.140.2150:FF:000001">
    <property type="entry name" value="Sphingosine-1-phosphate lyase 1"/>
    <property type="match status" value="1"/>
</dbReference>
<evidence type="ECO:0000256" key="12">
    <source>
        <dbReference type="ARBA" id="ARBA00023239"/>
    </source>
</evidence>
<evidence type="ECO:0000256" key="6">
    <source>
        <dbReference type="ARBA" id="ARBA00022824"/>
    </source>
</evidence>
<dbReference type="SUPFAM" id="SSF53383">
    <property type="entry name" value="PLP-dependent transferases"/>
    <property type="match status" value="1"/>
</dbReference>
<dbReference type="GO" id="GO:0008117">
    <property type="term" value="F:sphinganine-1-phosphate aldolase activity"/>
    <property type="evidence" value="ECO:0007669"/>
    <property type="project" value="UniProtKB-EC"/>
</dbReference>
<evidence type="ECO:0000256" key="8">
    <source>
        <dbReference type="ARBA" id="ARBA00022919"/>
    </source>
</evidence>
<dbReference type="Pfam" id="PF00282">
    <property type="entry name" value="Pyridoxal_deC"/>
    <property type="match status" value="1"/>
</dbReference>
<dbReference type="PANTHER" id="PTHR42735:SF6">
    <property type="entry name" value="SPHINGOSINE-1-PHOSPHATE LYASE 1"/>
    <property type="match status" value="1"/>
</dbReference>